<feature type="region of interest" description="Disordered" evidence="1">
    <location>
        <begin position="383"/>
        <end position="418"/>
    </location>
</feature>
<gene>
    <name evidence="3" type="ORF">VHUM_03833</name>
</gene>
<dbReference type="PANTHER" id="PTHR21601:SF0">
    <property type="entry name" value="PROTEIN SPA2-RELATED"/>
    <property type="match status" value="1"/>
</dbReference>
<evidence type="ECO:0000313" key="3">
    <source>
        <dbReference type="EMBL" id="TXT05013.1"/>
    </source>
</evidence>
<dbReference type="PANTHER" id="PTHR21601">
    <property type="entry name" value="SPA2 PROTEIN"/>
    <property type="match status" value="1"/>
</dbReference>
<dbReference type="InterPro" id="IPR056439">
    <property type="entry name" value="VBS_C3G9"/>
</dbReference>
<dbReference type="GO" id="GO:1902716">
    <property type="term" value="C:cell cortex of growing cell tip"/>
    <property type="evidence" value="ECO:0007669"/>
    <property type="project" value="TreeGrafter"/>
</dbReference>
<keyword evidence="4" id="KW-1185">Reference proteome</keyword>
<feature type="compositionally biased region" description="Polar residues" evidence="1">
    <location>
        <begin position="875"/>
        <end position="898"/>
    </location>
</feature>
<feature type="region of interest" description="Disordered" evidence="1">
    <location>
        <begin position="283"/>
        <end position="325"/>
    </location>
</feature>
<feature type="compositionally biased region" description="Low complexity" evidence="1">
    <location>
        <begin position="907"/>
        <end position="924"/>
    </location>
</feature>
<reference evidence="3 4" key="1">
    <citation type="journal article" date="2019" name="PLoS Genet.">
        <title>Convergent evolution of linked mating-type loci in basidiomycete fungi.</title>
        <authorList>
            <person name="Sun S."/>
            <person name="Coelho M.A."/>
            <person name="Heitman J."/>
            <person name="Nowrousian M."/>
        </authorList>
    </citation>
    <scope>NUCLEOTIDE SEQUENCE [LARGE SCALE GENOMIC DNA]</scope>
    <source>
        <strain evidence="3 4">CBS 4282</strain>
    </source>
</reference>
<feature type="compositionally biased region" description="Polar residues" evidence="1">
    <location>
        <begin position="1"/>
        <end position="20"/>
    </location>
</feature>
<feature type="region of interest" description="Disordered" evidence="1">
    <location>
        <begin position="168"/>
        <end position="249"/>
    </location>
</feature>
<dbReference type="Proteomes" id="UP000473826">
    <property type="component" value="Unassembled WGS sequence"/>
</dbReference>
<feature type="compositionally biased region" description="Basic and acidic residues" evidence="1">
    <location>
        <begin position="303"/>
        <end position="317"/>
    </location>
</feature>
<proteinExistence type="predicted"/>
<feature type="compositionally biased region" description="Pro residues" evidence="1">
    <location>
        <begin position="858"/>
        <end position="872"/>
    </location>
</feature>
<name>A0A7D8UX90_VANHU</name>
<evidence type="ECO:0000313" key="4">
    <source>
        <dbReference type="Proteomes" id="UP000473826"/>
    </source>
</evidence>
<dbReference type="GO" id="GO:0005078">
    <property type="term" value="F:MAP-kinase scaffold activity"/>
    <property type="evidence" value="ECO:0007669"/>
    <property type="project" value="TreeGrafter"/>
</dbReference>
<sequence>MRMPSSGSSPNLHAMNSQPGTPMGGPGPKQPLMQQRTGPAGAQGSLRKKDTKETAREHWRALTDFLSAWAAKESPTARASAREKLTRLTRLQFLELSTDVYDELMRRLNYENGSPDGQEILPFLPVRDDFHPKRNQARQKLATLPKNRFKDLASDVFFELRRRYPEFEAEEGGNQNGPPENAQYDEPPAPGPVPLQQGHRTNPSGGSLRNVSSDSVPQRPGHHRAGSSMGSSHSGGVGGGGGGLVTNGSRDQLANLTAATNDIVVPNKSRLHEEEIQVPYARDSQEVDVSGARNINGVGPSGLRERSDESFESDKVDSSVTDESQSQYLDRMSFASNMTSVRGKGAGLTSPNGWEDHEQKVRADYELRIAGLERRLQIAETERDEVNRELGGERERRRDLEDEVRGLKERATTHASSLRSIQNELDVARDGANAVRSQGDQTTRQAQEEISQWRERCEGLEDELRRLEEEYAHRTTTDVRTSPGGGAGGADSALVAELQSEMRSLVQELQEQSDRYDKLVNEREREQETREKLEARLADYKKQFNAVRIELRNLKATSTMFVSQPLTNDHLPASPDGNIADAHVSAFQTAIDGMLTAARSSHPSGVLPAMKAVVEAVTNVGEDVKKFEESPNLDVDVNRLESLKYESTARLSGLMSAARNHAMASGLSPVSLIDAAAGHLSANVVEIIKLLKIRRTGSMREILATRGSMSIGDMVKRSNSVYSNPTPENGDSEDDDTAPLVKRPAGSEEELRDAHVTSGRDDRQNSGPYRPADNYPAPAATMSPPRANLAAAPPPSSYDHSLNPSFRINSFQSVTSTAQRSDSFDLERKGSTASVASASEYSGGPTRRLVEPRNDPFAIPPPAQRNGPPVPVPAINTTSTSPKTHTSALQGSISSSKASDYEGHMRGLSLASAGSLGGLPSAGPHTTSFDQAYGRYEEKGSADSREWDDLKVR</sequence>
<organism evidence="3 4">
    <name type="scientific">Vanrija humicola</name>
    <name type="common">Yeast</name>
    <name type="synonym">Cryptococcus humicola</name>
    <dbReference type="NCBI Taxonomy" id="5417"/>
    <lineage>
        <taxon>Eukaryota</taxon>
        <taxon>Fungi</taxon>
        <taxon>Dikarya</taxon>
        <taxon>Basidiomycota</taxon>
        <taxon>Agaricomycotina</taxon>
        <taxon>Tremellomycetes</taxon>
        <taxon>Trichosporonales</taxon>
        <taxon>Trichosporonaceae</taxon>
        <taxon>Vanrija</taxon>
    </lineage>
</organism>
<dbReference type="Pfam" id="PF08518">
    <property type="entry name" value="GIT_SHD"/>
    <property type="match status" value="2"/>
</dbReference>
<feature type="region of interest" description="Disordered" evidence="1">
    <location>
        <begin position="715"/>
        <end position="804"/>
    </location>
</feature>
<feature type="compositionally biased region" description="Basic and acidic residues" evidence="1">
    <location>
        <begin position="383"/>
        <end position="412"/>
    </location>
</feature>
<dbReference type="Pfam" id="PF23742">
    <property type="entry name" value="VBS_C3G9"/>
    <property type="match status" value="1"/>
</dbReference>
<feature type="region of interest" description="Disordered" evidence="1">
    <location>
        <begin position="818"/>
        <end position="953"/>
    </location>
</feature>
<dbReference type="OrthoDB" id="5588096at2759"/>
<feature type="domain" description="GIT Spa2 homology (SHD)" evidence="2">
    <location>
        <begin position="137"/>
        <end position="167"/>
    </location>
</feature>
<feature type="region of interest" description="Disordered" evidence="1">
    <location>
        <begin position="1"/>
        <end position="56"/>
    </location>
</feature>
<comment type="caution">
    <text evidence="3">The sequence shown here is derived from an EMBL/GenBank/DDBJ whole genome shotgun (WGS) entry which is preliminary data.</text>
</comment>
<protein>
    <recommendedName>
        <fullName evidence="2">GIT Spa2 homology (SHD) domain-containing protein</fullName>
    </recommendedName>
</protein>
<dbReference type="SMART" id="SM00555">
    <property type="entry name" value="GIT"/>
    <property type="match status" value="2"/>
</dbReference>
<dbReference type="Gene3D" id="1.10.287.1490">
    <property type="match status" value="1"/>
</dbReference>
<evidence type="ECO:0000256" key="1">
    <source>
        <dbReference type="SAM" id="MobiDB-lite"/>
    </source>
</evidence>
<feature type="compositionally biased region" description="Polar residues" evidence="1">
    <location>
        <begin position="198"/>
        <end position="216"/>
    </location>
</feature>
<feature type="region of interest" description="Disordered" evidence="1">
    <location>
        <begin position="433"/>
        <end position="453"/>
    </location>
</feature>
<accession>A0A7D8UX90</accession>
<feature type="compositionally biased region" description="Basic and acidic residues" evidence="1">
    <location>
        <begin position="752"/>
        <end position="764"/>
    </location>
</feature>
<feature type="compositionally biased region" description="Basic and acidic residues" evidence="1">
    <location>
        <begin position="47"/>
        <end position="56"/>
    </location>
</feature>
<dbReference type="EMBL" id="QKWK01000012">
    <property type="protein sequence ID" value="TXT05013.1"/>
    <property type="molecule type" value="Genomic_DNA"/>
</dbReference>
<feature type="compositionally biased region" description="Gly residues" evidence="1">
    <location>
        <begin position="233"/>
        <end position="245"/>
    </location>
</feature>
<dbReference type="InterPro" id="IPR013724">
    <property type="entry name" value="GIT_SHD"/>
</dbReference>
<evidence type="ECO:0000259" key="2">
    <source>
        <dbReference type="SMART" id="SM00555"/>
    </source>
</evidence>
<feature type="compositionally biased region" description="Polar residues" evidence="1">
    <location>
        <begin position="717"/>
        <end position="729"/>
    </location>
</feature>
<feature type="domain" description="GIT Spa2 homology (SHD)" evidence="2">
    <location>
        <begin position="81"/>
        <end position="111"/>
    </location>
</feature>
<feature type="compositionally biased region" description="Polar residues" evidence="1">
    <location>
        <begin position="831"/>
        <end position="840"/>
    </location>
</feature>
<dbReference type="GO" id="GO:0005826">
    <property type="term" value="C:actomyosin contractile ring"/>
    <property type="evidence" value="ECO:0007669"/>
    <property type="project" value="TreeGrafter"/>
</dbReference>
<feature type="compositionally biased region" description="Basic and acidic residues" evidence="1">
    <location>
        <begin position="935"/>
        <end position="953"/>
    </location>
</feature>
<dbReference type="AlphaFoldDB" id="A0A7D8UX90"/>
<dbReference type="InterPro" id="IPR039892">
    <property type="entry name" value="Spa2/Sph1"/>
</dbReference>
<feature type="compositionally biased region" description="Polar residues" evidence="1">
    <location>
        <begin position="435"/>
        <end position="450"/>
    </location>
</feature>